<organism evidence="7 8">
    <name type="scientific">Ferruginibacter yonginensis</name>
    <dbReference type="NCBI Taxonomy" id="1310416"/>
    <lineage>
        <taxon>Bacteria</taxon>
        <taxon>Pseudomonadati</taxon>
        <taxon>Bacteroidota</taxon>
        <taxon>Chitinophagia</taxon>
        <taxon>Chitinophagales</taxon>
        <taxon>Chitinophagaceae</taxon>
        <taxon>Ferruginibacter</taxon>
    </lineage>
</organism>
<evidence type="ECO:0000313" key="8">
    <source>
        <dbReference type="Proteomes" id="UP001595907"/>
    </source>
</evidence>
<feature type="coiled-coil region" evidence="6">
    <location>
        <begin position="350"/>
        <end position="381"/>
    </location>
</feature>
<dbReference type="Proteomes" id="UP001595907">
    <property type="component" value="Unassembled WGS sequence"/>
</dbReference>
<keyword evidence="2" id="KW-1134">Transmembrane beta strand</keyword>
<dbReference type="Gene3D" id="1.20.1600.10">
    <property type="entry name" value="Outer membrane efflux proteins (OEP)"/>
    <property type="match status" value="1"/>
</dbReference>
<keyword evidence="4" id="KW-0472">Membrane</keyword>
<dbReference type="PANTHER" id="PTHR30026">
    <property type="entry name" value="OUTER MEMBRANE PROTEIN TOLC"/>
    <property type="match status" value="1"/>
</dbReference>
<evidence type="ECO:0000256" key="4">
    <source>
        <dbReference type="ARBA" id="ARBA00023136"/>
    </source>
</evidence>
<dbReference type="SUPFAM" id="SSF56954">
    <property type="entry name" value="Outer membrane efflux proteins (OEP)"/>
    <property type="match status" value="1"/>
</dbReference>
<keyword evidence="8" id="KW-1185">Reference proteome</keyword>
<name>A0ABV8QVV2_9BACT</name>
<sequence>MKILFLNIVLSLVCIAEVKAQQATNILTLADFIQQTKNNHPLAKIANIQVDKANANILMAKGAFDPTIQYEADRKTFNDKNYFYYNDASLKIPLPIGDIKTGIENNGGQFITTEVTKGQSSYAGIEIPLAKGLFIDSRRATLQQAKIALGYDNAQKQILINNLLLDAYEAYYQWAAAYELFTIFNNYAINSNNRLQLVKSQFINGDKPLMDTIEAYAQYQSFIIQKNDAFIKLKSAQYQINNFLWSPQQTPINLLENVVPDSLQLNLNINPNSTNNNPVIQQYFFKLDGLNVEKKLKFQSLLPTVNLKSNLLNNQYNVLKNVNNNFIQNNYKWAIDIKIPLRFREGRGAYKMAKLKITETQLALQQKQQEINNKIADYTNQIITYQTQWTATNSIINNYSQLLRNELLKFNNGESSLFLVNTRENKLLESIQKSIELKFKAQKANITLQWVAGTIN</sequence>
<evidence type="ECO:0000256" key="2">
    <source>
        <dbReference type="ARBA" id="ARBA00022452"/>
    </source>
</evidence>
<dbReference type="EMBL" id="JBHSCZ010000004">
    <property type="protein sequence ID" value="MFC4263837.1"/>
    <property type="molecule type" value="Genomic_DNA"/>
</dbReference>
<dbReference type="RefSeq" id="WP_379710909.1">
    <property type="nucleotide sequence ID" value="NZ_JBHSCZ010000004.1"/>
</dbReference>
<reference evidence="8" key="1">
    <citation type="journal article" date="2019" name="Int. J. Syst. Evol. Microbiol.">
        <title>The Global Catalogue of Microorganisms (GCM) 10K type strain sequencing project: providing services to taxonomists for standard genome sequencing and annotation.</title>
        <authorList>
            <consortium name="The Broad Institute Genomics Platform"/>
            <consortium name="The Broad Institute Genome Sequencing Center for Infectious Disease"/>
            <person name="Wu L."/>
            <person name="Ma J."/>
        </authorList>
    </citation>
    <scope>NUCLEOTIDE SEQUENCE [LARGE SCALE GENOMIC DNA]</scope>
    <source>
        <strain evidence="8">CECT 8289</strain>
    </source>
</reference>
<evidence type="ECO:0000313" key="7">
    <source>
        <dbReference type="EMBL" id="MFC4263837.1"/>
    </source>
</evidence>
<evidence type="ECO:0000256" key="3">
    <source>
        <dbReference type="ARBA" id="ARBA00022692"/>
    </source>
</evidence>
<comment type="caution">
    <text evidence="7">The sequence shown here is derived from an EMBL/GenBank/DDBJ whole genome shotgun (WGS) entry which is preliminary data.</text>
</comment>
<evidence type="ECO:0000256" key="1">
    <source>
        <dbReference type="ARBA" id="ARBA00004442"/>
    </source>
</evidence>
<accession>A0ABV8QVV2</accession>
<dbReference type="InterPro" id="IPR051906">
    <property type="entry name" value="TolC-like"/>
</dbReference>
<keyword evidence="6" id="KW-0175">Coiled coil</keyword>
<keyword evidence="5" id="KW-0998">Cell outer membrane</keyword>
<keyword evidence="3" id="KW-0812">Transmembrane</keyword>
<evidence type="ECO:0000256" key="6">
    <source>
        <dbReference type="SAM" id="Coils"/>
    </source>
</evidence>
<proteinExistence type="predicted"/>
<dbReference type="PANTHER" id="PTHR30026:SF20">
    <property type="entry name" value="OUTER MEMBRANE PROTEIN TOLC"/>
    <property type="match status" value="1"/>
</dbReference>
<evidence type="ECO:0000256" key="5">
    <source>
        <dbReference type="ARBA" id="ARBA00023237"/>
    </source>
</evidence>
<protein>
    <submittedName>
        <fullName evidence="7">TolC family protein</fullName>
    </submittedName>
</protein>
<gene>
    <name evidence="7" type="ORF">ACFOWM_13150</name>
</gene>
<comment type="subcellular location">
    <subcellularLocation>
        <location evidence="1">Cell outer membrane</location>
    </subcellularLocation>
</comment>